<evidence type="ECO:0000313" key="8">
    <source>
        <dbReference type="Proteomes" id="UP000282971"/>
    </source>
</evidence>
<keyword evidence="8" id="KW-1185">Reference proteome</keyword>
<dbReference type="InterPro" id="IPR000792">
    <property type="entry name" value="Tscrpt_reg_LuxR_C"/>
</dbReference>
<evidence type="ECO:0000256" key="3">
    <source>
        <dbReference type="ARBA" id="ARBA00023163"/>
    </source>
</evidence>
<evidence type="ECO:0000256" key="4">
    <source>
        <dbReference type="PROSITE-ProRule" id="PRU00169"/>
    </source>
</evidence>
<evidence type="ECO:0000259" key="5">
    <source>
        <dbReference type="PROSITE" id="PS50043"/>
    </source>
</evidence>
<dbReference type="Gene3D" id="3.40.50.2300">
    <property type="match status" value="1"/>
</dbReference>
<dbReference type="PROSITE" id="PS50043">
    <property type="entry name" value="HTH_LUXR_2"/>
    <property type="match status" value="1"/>
</dbReference>
<comment type="caution">
    <text evidence="7">The sequence shown here is derived from an EMBL/GenBank/DDBJ whole genome shotgun (WGS) entry which is preliminary data.</text>
</comment>
<dbReference type="AlphaFoldDB" id="A0A437M168"/>
<dbReference type="Proteomes" id="UP000282971">
    <property type="component" value="Unassembled WGS sequence"/>
</dbReference>
<dbReference type="InterPro" id="IPR001789">
    <property type="entry name" value="Sig_transdc_resp-reg_receiver"/>
</dbReference>
<dbReference type="GO" id="GO:0006355">
    <property type="term" value="P:regulation of DNA-templated transcription"/>
    <property type="evidence" value="ECO:0007669"/>
    <property type="project" value="InterPro"/>
</dbReference>
<feature type="domain" description="Response regulatory" evidence="6">
    <location>
        <begin position="1"/>
        <end position="101"/>
    </location>
</feature>
<dbReference type="EMBL" id="SACN01000002">
    <property type="protein sequence ID" value="RVT91325.1"/>
    <property type="molecule type" value="Genomic_DNA"/>
</dbReference>
<feature type="modified residue" description="4-aspartylphosphate" evidence="4">
    <location>
        <position position="36"/>
    </location>
</feature>
<dbReference type="PANTHER" id="PTHR44688:SF16">
    <property type="entry name" value="DNA-BINDING TRANSCRIPTIONAL ACTIVATOR DEVR_DOSR"/>
    <property type="match status" value="1"/>
</dbReference>
<dbReference type="SUPFAM" id="SSF52172">
    <property type="entry name" value="CheY-like"/>
    <property type="match status" value="1"/>
</dbReference>
<accession>A0A437M168</accession>
<dbReference type="PROSITE" id="PS50110">
    <property type="entry name" value="RESPONSE_REGULATORY"/>
    <property type="match status" value="1"/>
</dbReference>
<dbReference type="SMART" id="SM00421">
    <property type="entry name" value="HTH_LUXR"/>
    <property type="match status" value="1"/>
</dbReference>
<feature type="domain" description="HTH luxR-type" evidence="5">
    <location>
        <begin position="117"/>
        <end position="182"/>
    </location>
</feature>
<sequence>MVELLLSVGIESLAFGSSAELLAAELPDRPGCMVLDVRMPGISGLELQSTLAGRAVRTPVIFLTGHGDVPMTIQAMKAGACDFLTKPVRSQTLLDAVLGAIAIDRAQRRASLAERRNRALFAKLTPRERQIFKAVALGQLNKQIAYDLNISEVTVKLHRGGMMKKLAASTVADVVHIWESLPPAVRKDD</sequence>
<dbReference type="CDD" id="cd06170">
    <property type="entry name" value="LuxR_C_like"/>
    <property type="match status" value="1"/>
</dbReference>
<evidence type="ECO:0000256" key="1">
    <source>
        <dbReference type="ARBA" id="ARBA00023015"/>
    </source>
</evidence>
<keyword evidence="4" id="KW-0597">Phosphoprotein</keyword>
<dbReference type="SMART" id="SM00448">
    <property type="entry name" value="REC"/>
    <property type="match status" value="1"/>
</dbReference>
<evidence type="ECO:0000256" key="2">
    <source>
        <dbReference type="ARBA" id="ARBA00023125"/>
    </source>
</evidence>
<evidence type="ECO:0000313" key="7">
    <source>
        <dbReference type="EMBL" id="RVT91325.1"/>
    </source>
</evidence>
<organism evidence="7 8">
    <name type="scientific">Sphingomonas crocodyli</name>
    <dbReference type="NCBI Taxonomy" id="1979270"/>
    <lineage>
        <taxon>Bacteria</taxon>
        <taxon>Pseudomonadati</taxon>
        <taxon>Pseudomonadota</taxon>
        <taxon>Alphaproteobacteria</taxon>
        <taxon>Sphingomonadales</taxon>
        <taxon>Sphingomonadaceae</taxon>
        <taxon>Sphingomonas</taxon>
    </lineage>
</organism>
<dbReference type="Pfam" id="PF00072">
    <property type="entry name" value="Response_reg"/>
    <property type="match status" value="1"/>
</dbReference>
<dbReference type="InterPro" id="IPR036388">
    <property type="entry name" value="WH-like_DNA-bd_sf"/>
</dbReference>
<reference evidence="7 8" key="1">
    <citation type="submission" date="2019-01" db="EMBL/GenBank/DDBJ databases">
        <authorList>
            <person name="Chen W.-M."/>
        </authorList>
    </citation>
    <scope>NUCLEOTIDE SEQUENCE [LARGE SCALE GENOMIC DNA]</scope>
    <source>
        <strain evidence="7 8">CCP-7</strain>
    </source>
</reference>
<keyword evidence="1" id="KW-0805">Transcription regulation</keyword>
<proteinExistence type="predicted"/>
<dbReference type="PRINTS" id="PR00038">
    <property type="entry name" value="HTHLUXR"/>
</dbReference>
<name>A0A437M168_9SPHN</name>
<dbReference type="PANTHER" id="PTHR44688">
    <property type="entry name" value="DNA-BINDING TRANSCRIPTIONAL ACTIVATOR DEVR_DOSR"/>
    <property type="match status" value="1"/>
</dbReference>
<keyword evidence="2" id="KW-0238">DNA-binding</keyword>
<dbReference type="GO" id="GO:0003677">
    <property type="term" value="F:DNA binding"/>
    <property type="evidence" value="ECO:0007669"/>
    <property type="project" value="UniProtKB-KW"/>
</dbReference>
<keyword evidence="3" id="KW-0804">Transcription</keyword>
<dbReference type="Pfam" id="PF00196">
    <property type="entry name" value="GerE"/>
    <property type="match status" value="1"/>
</dbReference>
<dbReference type="Gene3D" id="1.10.10.10">
    <property type="entry name" value="Winged helix-like DNA-binding domain superfamily/Winged helix DNA-binding domain"/>
    <property type="match status" value="1"/>
</dbReference>
<gene>
    <name evidence="7" type="ORF">EOD43_15350</name>
</gene>
<dbReference type="OrthoDB" id="9782655at2"/>
<dbReference type="GO" id="GO:0000160">
    <property type="term" value="P:phosphorelay signal transduction system"/>
    <property type="evidence" value="ECO:0007669"/>
    <property type="project" value="InterPro"/>
</dbReference>
<dbReference type="InterPro" id="IPR011006">
    <property type="entry name" value="CheY-like_superfamily"/>
</dbReference>
<evidence type="ECO:0000259" key="6">
    <source>
        <dbReference type="PROSITE" id="PS50110"/>
    </source>
</evidence>
<protein>
    <submittedName>
        <fullName evidence="7">Response regulator transcription factor</fullName>
    </submittedName>
</protein>